<dbReference type="EC" id="1.1.1.69" evidence="3"/>
<dbReference type="GO" id="GO:0008874">
    <property type="term" value="F:gluconate 5-dehydrogenase activity"/>
    <property type="evidence" value="ECO:0007669"/>
    <property type="project" value="UniProtKB-EC"/>
</dbReference>
<dbReference type="PRINTS" id="PR00081">
    <property type="entry name" value="GDHRDH"/>
</dbReference>
<evidence type="ECO:0000313" key="3">
    <source>
        <dbReference type="EMBL" id="CAC9974916.1"/>
    </source>
</evidence>
<sequence length="265" mass="28729">MNLKLEGKKAFISGSTQGIGFAIAQQLLNEKAEVIINGRNEEKTNLAVQKLKAEFPDAIVSGIKADFSNKEEVSNLLSKLDNIDILINNVGIFELKAFEDIQEEDWYKIFDINVMSGILLSQKLLPKMLEKNSGRIIFISSESGVNIPGNMIHYGMTKASMMAVSNGLSKLTKGTEVTVNTILGGPTYSDGVAATIEHIASLQNIEVEQMKSAIIQQTNPDSLLQRFINPDEISSLAAYLSSPLSIATNGSCLRADGGGFKNCLI</sequence>
<dbReference type="Pfam" id="PF00106">
    <property type="entry name" value="adh_short"/>
    <property type="match status" value="1"/>
</dbReference>
<dbReference type="InterPro" id="IPR020904">
    <property type="entry name" value="Sc_DH/Rdtase_CS"/>
</dbReference>
<keyword evidence="4" id="KW-1185">Reference proteome</keyword>
<dbReference type="InterPro" id="IPR002347">
    <property type="entry name" value="SDR_fam"/>
</dbReference>
<reference evidence="3 4" key="1">
    <citation type="submission" date="2020-06" db="EMBL/GenBank/DDBJ databases">
        <authorList>
            <person name="Criscuolo A."/>
        </authorList>
    </citation>
    <scope>NUCLEOTIDE SEQUENCE [LARGE SCALE GENOMIC DNA]</scope>
    <source>
        <strain evidence="3">PXU-55</strain>
    </source>
</reference>
<evidence type="ECO:0000313" key="4">
    <source>
        <dbReference type="Proteomes" id="UP000533639"/>
    </source>
</evidence>
<dbReference type="EMBL" id="CAIJDE010000044">
    <property type="protein sequence ID" value="CAC9974916.1"/>
    <property type="molecule type" value="Genomic_DNA"/>
</dbReference>
<evidence type="ECO:0000256" key="2">
    <source>
        <dbReference type="RuleBase" id="RU000363"/>
    </source>
</evidence>
<dbReference type="GO" id="GO:0032787">
    <property type="term" value="P:monocarboxylic acid metabolic process"/>
    <property type="evidence" value="ECO:0007669"/>
    <property type="project" value="UniProtKB-ARBA"/>
</dbReference>
<dbReference type="PRINTS" id="PR00080">
    <property type="entry name" value="SDRFAMILY"/>
</dbReference>
<protein>
    <submittedName>
        <fullName evidence="3">Gluconate 5-dehydrogenase</fullName>
        <ecNumber evidence="3">1.1.1.69</ecNumber>
    </submittedName>
</protein>
<proteinExistence type="inferred from homology"/>
<dbReference type="InterPro" id="IPR036291">
    <property type="entry name" value="NAD(P)-bd_dom_sf"/>
</dbReference>
<dbReference type="AlphaFoldDB" id="A0A9N8J278"/>
<dbReference type="Gene3D" id="3.40.50.720">
    <property type="entry name" value="NAD(P)-binding Rossmann-like Domain"/>
    <property type="match status" value="1"/>
</dbReference>
<dbReference type="PROSITE" id="PS00061">
    <property type="entry name" value="ADH_SHORT"/>
    <property type="match status" value="1"/>
</dbReference>
<comment type="similarity">
    <text evidence="1 2">Belongs to the short-chain dehydrogenases/reductases (SDR) family.</text>
</comment>
<comment type="caution">
    <text evidence="3">The sequence shown here is derived from an EMBL/GenBank/DDBJ whole genome shotgun (WGS) entry which is preliminary data.</text>
</comment>
<dbReference type="CDD" id="cd05233">
    <property type="entry name" value="SDR_c"/>
    <property type="match status" value="1"/>
</dbReference>
<dbReference type="Proteomes" id="UP000533639">
    <property type="component" value="Unassembled WGS sequence"/>
</dbReference>
<dbReference type="SUPFAM" id="SSF51735">
    <property type="entry name" value="NAD(P)-binding Rossmann-fold domains"/>
    <property type="match status" value="1"/>
</dbReference>
<accession>A0A9N8J278</accession>
<dbReference type="InterPro" id="IPR050259">
    <property type="entry name" value="SDR"/>
</dbReference>
<organism evidence="3 4">
    <name type="scientific">Flavobacterium panici</name>
    <dbReference type="NCBI Taxonomy" id="2654843"/>
    <lineage>
        <taxon>Bacteria</taxon>
        <taxon>Pseudomonadati</taxon>
        <taxon>Bacteroidota</taxon>
        <taxon>Flavobacteriia</taxon>
        <taxon>Flavobacteriales</taxon>
        <taxon>Flavobacteriaceae</taxon>
        <taxon>Flavobacterium</taxon>
    </lineage>
</organism>
<dbReference type="PANTHER" id="PTHR42879">
    <property type="entry name" value="3-OXOACYL-(ACYL-CARRIER-PROTEIN) REDUCTASE"/>
    <property type="match status" value="1"/>
</dbReference>
<dbReference type="RefSeq" id="WP_180858159.1">
    <property type="nucleotide sequence ID" value="NZ_CAIJDE010000044.1"/>
</dbReference>
<keyword evidence="3" id="KW-0560">Oxidoreductase</keyword>
<name>A0A9N8J278_9FLAO</name>
<evidence type="ECO:0000256" key="1">
    <source>
        <dbReference type="ARBA" id="ARBA00006484"/>
    </source>
</evidence>
<gene>
    <name evidence="3" type="ORF">FLAPXU55_02613</name>
</gene>